<dbReference type="GO" id="GO:0005634">
    <property type="term" value="C:nucleus"/>
    <property type="evidence" value="ECO:0007669"/>
    <property type="project" value="UniProtKB-SubCell"/>
</dbReference>
<evidence type="ECO:0000313" key="9">
    <source>
        <dbReference type="EMBL" id="THV01262.1"/>
    </source>
</evidence>
<dbReference type="Pfam" id="PF04082">
    <property type="entry name" value="Fungal_trans"/>
    <property type="match status" value="1"/>
</dbReference>
<dbReference type="CDD" id="cd12148">
    <property type="entry name" value="fungal_TF_MHR"/>
    <property type="match status" value="1"/>
</dbReference>
<evidence type="ECO:0000256" key="6">
    <source>
        <dbReference type="ARBA" id="ARBA00023242"/>
    </source>
</evidence>
<evidence type="ECO:0000256" key="1">
    <source>
        <dbReference type="ARBA" id="ARBA00004123"/>
    </source>
</evidence>
<reference evidence="9 10" key="1">
    <citation type="journal article" date="2019" name="Nat. Ecol. Evol.">
        <title>Megaphylogeny resolves global patterns of mushroom evolution.</title>
        <authorList>
            <person name="Varga T."/>
            <person name="Krizsan K."/>
            <person name="Foldi C."/>
            <person name="Dima B."/>
            <person name="Sanchez-Garcia M."/>
            <person name="Sanchez-Ramirez S."/>
            <person name="Szollosi G.J."/>
            <person name="Szarkandi J.G."/>
            <person name="Papp V."/>
            <person name="Albert L."/>
            <person name="Andreopoulos W."/>
            <person name="Angelini C."/>
            <person name="Antonin V."/>
            <person name="Barry K.W."/>
            <person name="Bougher N.L."/>
            <person name="Buchanan P."/>
            <person name="Buyck B."/>
            <person name="Bense V."/>
            <person name="Catcheside P."/>
            <person name="Chovatia M."/>
            <person name="Cooper J."/>
            <person name="Damon W."/>
            <person name="Desjardin D."/>
            <person name="Finy P."/>
            <person name="Geml J."/>
            <person name="Haridas S."/>
            <person name="Hughes K."/>
            <person name="Justo A."/>
            <person name="Karasinski D."/>
            <person name="Kautmanova I."/>
            <person name="Kiss B."/>
            <person name="Kocsube S."/>
            <person name="Kotiranta H."/>
            <person name="LaButti K.M."/>
            <person name="Lechner B.E."/>
            <person name="Liimatainen K."/>
            <person name="Lipzen A."/>
            <person name="Lukacs Z."/>
            <person name="Mihaltcheva S."/>
            <person name="Morgado L.N."/>
            <person name="Niskanen T."/>
            <person name="Noordeloos M.E."/>
            <person name="Ohm R.A."/>
            <person name="Ortiz-Santana B."/>
            <person name="Ovrebo C."/>
            <person name="Racz N."/>
            <person name="Riley R."/>
            <person name="Savchenko A."/>
            <person name="Shiryaev A."/>
            <person name="Soop K."/>
            <person name="Spirin V."/>
            <person name="Szebenyi C."/>
            <person name="Tomsovsky M."/>
            <person name="Tulloss R.E."/>
            <person name="Uehling J."/>
            <person name="Grigoriev I.V."/>
            <person name="Vagvolgyi C."/>
            <person name="Papp T."/>
            <person name="Martin F.M."/>
            <person name="Miettinen O."/>
            <person name="Hibbett D.S."/>
            <person name="Nagy L.G."/>
        </authorList>
    </citation>
    <scope>NUCLEOTIDE SEQUENCE [LARGE SCALE GENOMIC DNA]</scope>
    <source>
        <strain evidence="9 10">CBS 962.96</strain>
    </source>
</reference>
<feature type="region of interest" description="Disordered" evidence="7">
    <location>
        <begin position="587"/>
        <end position="609"/>
    </location>
</feature>
<dbReference type="InterPro" id="IPR036864">
    <property type="entry name" value="Zn2-C6_fun-type_DNA-bd_sf"/>
</dbReference>
<evidence type="ECO:0000256" key="4">
    <source>
        <dbReference type="ARBA" id="ARBA00023125"/>
    </source>
</evidence>
<feature type="compositionally biased region" description="Low complexity" evidence="7">
    <location>
        <begin position="1"/>
        <end position="14"/>
    </location>
</feature>
<feature type="region of interest" description="Disordered" evidence="7">
    <location>
        <begin position="641"/>
        <end position="660"/>
    </location>
</feature>
<protein>
    <recommendedName>
        <fullName evidence="8">Zn(2)-C6 fungal-type domain-containing protein</fullName>
    </recommendedName>
</protein>
<feature type="compositionally biased region" description="Polar residues" evidence="7">
    <location>
        <begin position="104"/>
        <end position="142"/>
    </location>
</feature>
<comment type="subcellular location">
    <subcellularLocation>
        <location evidence="1">Nucleus</location>
    </subcellularLocation>
</comment>
<keyword evidence="4" id="KW-0238">DNA-binding</keyword>
<name>A0A4S8MFQ7_DENBC</name>
<keyword evidence="10" id="KW-1185">Reference proteome</keyword>
<feature type="region of interest" description="Disordered" evidence="7">
    <location>
        <begin position="1"/>
        <end position="21"/>
    </location>
</feature>
<dbReference type="AlphaFoldDB" id="A0A4S8MFQ7"/>
<keyword evidence="6" id="KW-0539">Nucleus</keyword>
<dbReference type="InterPro" id="IPR007219">
    <property type="entry name" value="XnlR_reg_dom"/>
</dbReference>
<keyword evidence="5" id="KW-0804">Transcription</keyword>
<feature type="region of interest" description="Disordered" evidence="7">
    <location>
        <begin position="62"/>
        <end position="191"/>
    </location>
</feature>
<dbReference type="GO" id="GO:0000981">
    <property type="term" value="F:DNA-binding transcription factor activity, RNA polymerase II-specific"/>
    <property type="evidence" value="ECO:0007669"/>
    <property type="project" value="InterPro"/>
</dbReference>
<dbReference type="GO" id="GO:0006351">
    <property type="term" value="P:DNA-templated transcription"/>
    <property type="evidence" value="ECO:0007669"/>
    <property type="project" value="InterPro"/>
</dbReference>
<dbReference type="Proteomes" id="UP000297245">
    <property type="component" value="Unassembled WGS sequence"/>
</dbReference>
<feature type="compositionally biased region" description="Polar residues" evidence="7">
    <location>
        <begin position="172"/>
        <end position="186"/>
    </location>
</feature>
<accession>A0A4S8MFQ7</accession>
<dbReference type="PANTHER" id="PTHR31845">
    <property type="entry name" value="FINGER DOMAIN PROTEIN, PUTATIVE-RELATED"/>
    <property type="match status" value="1"/>
</dbReference>
<dbReference type="InterPro" id="IPR051089">
    <property type="entry name" value="prtT"/>
</dbReference>
<feature type="compositionally biased region" description="Polar residues" evidence="7">
    <location>
        <begin position="69"/>
        <end position="90"/>
    </location>
</feature>
<keyword evidence="2" id="KW-0479">Metal-binding</keyword>
<evidence type="ECO:0000256" key="5">
    <source>
        <dbReference type="ARBA" id="ARBA00023163"/>
    </source>
</evidence>
<feature type="domain" description="Zn(2)-C6 fungal-type" evidence="8">
    <location>
        <begin position="22"/>
        <end position="59"/>
    </location>
</feature>
<proteinExistence type="predicted"/>
<dbReference type="Pfam" id="PF00172">
    <property type="entry name" value="Zn_clus"/>
    <property type="match status" value="1"/>
</dbReference>
<evidence type="ECO:0000256" key="7">
    <source>
        <dbReference type="SAM" id="MobiDB-lite"/>
    </source>
</evidence>
<dbReference type="CDD" id="cd00067">
    <property type="entry name" value="GAL4"/>
    <property type="match status" value="1"/>
</dbReference>
<evidence type="ECO:0000259" key="8">
    <source>
        <dbReference type="PROSITE" id="PS50048"/>
    </source>
</evidence>
<evidence type="ECO:0000256" key="2">
    <source>
        <dbReference type="ARBA" id="ARBA00022723"/>
    </source>
</evidence>
<dbReference type="Gene3D" id="4.10.240.10">
    <property type="entry name" value="Zn(2)-C6 fungal-type DNA-binding domain"/>
    <property type="match status" value="1"/>
</dbReference>
<gene>
    <name evidence="9" type="ORF">K435DRAFT_836889</name>
</gene>
<dbReference type="GO" id="GO:0008270">
    <property type="term" value="F:zinc ion binding"/>
    <property type="evidence" value="ECO:0007669"/>
    <property type="project" value="InterPro"/>
</dbReference>
<evidence type="ECO:0000313" key="10">
    <source>
        <dbReference type="Proteomes" id="UP000297245"/>
    </source>
</evidence>
<dbReference type="PANTHER" id="PTHR31845:SF19">
    <property type="entry name" value="TRANSCRIPTION FACTOR DOMAIN-CONTAINING PROTEIN"/>
    <property type="match status" value="1"/>
</dbReference>
<keyword evidence="3" id="KW-0805">Transcription regulation</keyword>
<evidence type="ECO:0000256" key="3">
    <source>
        <dbReference type="ARBA" id="ARBA00023015"/>
    </source>
</evidence>
<dbReference type="EMBL" id="ML179092">
    <property type="protein sequence ID" value="THV01262.1"/>
    <property type="molecule type" value="Genomic_DNA"/>
</dbReference>
<organism evidence="9 10">
    <name type="scientific">Dendrothele bispora (strain CBS 962.96)</name>
    <dbReference type="NCBI Taxonomy" id="1314807"/>
    <lineage>
        <taxon>Eukaryota</taxon>
        <taxon>Fungi</taxon>
        <taxon>Dikarya</taxon>
        <taxon>Basidiomycota</taxon>
        <taxon>Agaricomycotina</taxon>
        <taxon>Agaricomycetes</taxon>
        <taxon>Agaricomycetidae</taxon>
        <taxon>Agaricales</taxon>
        <taxon>Agaricales incertae sedis</taxon>
        <taxon>Dendrothele</taxon>
    </lineage>
</organism>
<dbReference type="InterPro" id="IPR001138">
    <property type="entry name" value="Zn2Cys6_DnaBD"/>
</dbReference>
<dbReference type="PROSITE" id="PS50048">
    <property type="entry name" value="ZN2_CY6_FUNGAL_2"/>
    <property type="match status" value="1"/>
</dbReference>
<sequence>MSVMRSSPRRSPIPKSQNHKKACLGCRSIKVRCDRVEPDKVDSTFQCSRCARLKIPCVVQEHHRGRRSAANTRSNPTARPSGKTKQQGRQPMQLDVEEEEENRPSSSSQRLETSSPTGSGNLVPNDIYSSPPSTSAVASYSSLPGRLPESNIRDSANESTHEDYLRAPVAGSVSNSEHTTQSQPGQDQDPVSKRYLTVADARYLLSFYMKEMNAIFAFLDPILCTFEYLRSKSTILFTAILTVAAKFERKDVYHCLLTLSQEFLARVFISGASALEIIQAIRILSSYREHTDSSNYLKIGYAIRMAYDLGLDKPHKRPLPEDEVLAREILSRERCWFDLVCTDELVSRQRSRPLITSSDAVPDPRRWVEENVKYRLDTDPFIAAQLAVCGFESESYARLFSVNPPEFSVFAQRQGAVQAASRRANLWAEMWSRQRREDYPFRIHPTSLALLHHFRTMLDFHTAETYYRHISCRPKDVNDVGKEFPALVAVFGAAIAFFQVFVDDFKDGQLRYAPEYLFVGSAHVALWLFKSRSKMHPTMKTAVSSVLKKTADLFRSSARAPQESAAYQARFLEGLINAIETDNATGSSIASPRFSRRDVHPSMSGTGAGEHLAPGESIPLLHRPILSLFYFVLSSLKFSKRYTSSSPSSSTTTSSPRPRIRTPQSRLFLFPDATLDVLYIRPYASIVHGYWLQHRSLLQHTDGRSIPVWEPFNVVWD</sequence>
<dbReference type="SUPFAM" id="SSF57701">
    <property type="entry name" value="Zn2/Cys6 DNA-binding domain"/>
    <property type="match status" value="1"/>
</dbReference>
<dbReference type="OrthoDB" id="3163292at2759"/>
<dbReference type="GO" id="GO:0000976">
    <property type="term" value="F:transcription cis-regulatory region binding"/>
    <property type="evidence" value="ECO:0007669"/>
    <property type="project" value="TreeGrafter"/>
</dbReference>
<feature type="compositionally biased region" description="Basic and acidic residues" evidence="7">
    <location>
        <begin position="151"/>
        <end position="165"/>
    </location>
</feature>
<dbReference type="SMART" id="SM00066">
    <property type="entry name" value="GAL4"/>
    <property type="match status" value="1"/>
</dbReference>